<dbReference type="SMART" id="SM00173">
    <property type="entry name" value="RAS"/>
    <property type="match status" value="1"/>
</dbReference>
<feature type="domain" description="EF-hand" evidence="8">
    <location>
        <begin position="39"/>
        <end position="74"/>
    </location>
</feature>
<dbReference type="InterPro" id="IPR002048">
    <property type="entry name" value="EF_hand_dom"/>
</dbReference>
<dbReference type="SMART" id="SM00176">
    <property type="entry name" value="RAN"/>
    <property type="match status" value="1"/>
</dbReference>
<dbReference type="GO" id="GO:0003924">
    <property type="term" value="F:GTPase activity"/>
    <property type="evidence" value="ECO:0007669"/>
    <property type="project" value="InterPro"/>
</dbReference>
<accession>A0A8J2WJ90</accession>
<dbReference type="PROSITE" id="PS51419">
    <property type="entry name" value="RAB"/>
    <property type="match status" value="1"/>
</dbReference>
<evidence type="ECO:0000313" key="9">
    <source>
        <dbReference type="EMBL" id="CAH0106455.1"/>
    </source>
</evidence>
<dbReference type="InterPro" id="IPR027417">
    <property type="entry name" value="P-loop_NTPase"/>
</dbReference>
<feature type="coiled-coil region" evidence="7">
    <location>
        <begin position="242"/>
        <end position="290"/>
    </location>
</feature>
<sequence>MDLSNRGVQLRQLFQACDRHQRGYIDRHEFSQLCASFHIDPADVNVIFDDLDRDKDQRISLDDFSQGFRDFLEPGRVVEEERDDKPSAPSRRRLKRQATLKAWREFSDRLGTDTIRQFLAHSADHLYGLYEELQQSEVPSQLISHFESLMESLVSDARQLEREREKFDQAIRREREQHQVHLKNLEEELEIQVQRVAQVVKNEAEIKCEAEKRTLQHSLESEIAQLQTHLRLFQKVENWLNREQQEAQTRDQQEAVERTSSENRQLKLSLVDAQTTLALLQTELSQLKSQYYEKDRLLYSEKEAMLDLVSHQDHVQRQLELLHDANRHLQDTNDSLRAHVDFGTLRRSPVGFIFTRPSSRQDSVSGQCLPLPMDDEITPITGDSGHSSLLLNEQQNEHMLERSGSFRRSFRSSNQPSASLRNELHLATSSPSSSHKFNYFQPIVRLNNQLDLSFRDDWQPTGPADRTFKIIFAGDSAVGKSSFISRLHDGVFISHTTTTLGVDYKVKTIRVDERNVAVQLWDTAGQERFRSITQSYYRKADGIMLLFDVSNERSFLNIRHWADCLADCLSRDHLNLPLVVCGTKADLRPSSENQGLSCVQPIQAQRLAAQLKAQYIETSAKTGSNLLEALIILTRQMMIAQDDEVQTSGLRLTDRRNKLNCCSRN</sequence>
<dbReference type="EMBL" id="CAKKLH010000223">
    <property type="protein sequence ID" value="CAH0106455.1"/>
    <property type="molecule type" value="Genomic_DNA"/>
</dbReference>
<dbReference type="InterPro" id="IPR018247">
    <property type="entry name" value="EF_Hand_1_Ca_BS"/>
</dbReference>
<dbReference type="CDD" id="cd00154">
    <property type="entry name" value="Rab"/>
    <property type="match status" value="1"/>
</dbReference>
<dbReference type="NCBIfam" id="TIGR00231">
    <property type="entry name" value="small_GTP"/>
    <property type="match status" value="1"/>
</dbReference>
<dbReference type="SMART" id="SM00174">
    <property type="entry name" value="RHO"/>
    <property type="match status" value="1"/>
</dbReference>
<keyword evidence="4" id="KW-0106">Calcium</keyword>
<reference evidence="9" key="1">
    <citation type="submission" date="2021-11" db="EMBL/GenBank/DDBJ databases">
        <authorList>
            <person name="Schell T."/>
        </authorList>
    </citation>
    <scope>NUCLEOTIDE SEQUENCE</scope>
    <source>
        <strain evidence="9">M5</strain>
    </source>
</reference>
<dbReference type="Pfam" id="PF13499">
    <property type="entry name" value="EF-hand_7"/>
    <property type="match status" value="1"/>
</dbReference>
<dbReference type="PROSITE" id="PS51421">
    <property type="entry name" value="RAS"/>
    <property type="match status" value="1"/>
</dbReference>
<dbReference type="PROSITE" id="PS51420">
    <property type="entry name" value="RHO"/>
    <property type="match status" value="1"/>
</dbReference>
<dbReference type="PROSITE" id="PS00018">
    <property type="entry name" value="EF_HAND_1"/>
    <property type="match status" value="1"/>
</dbReference>
<comment type="caution">
    <text evidence="9">The sequence shown here is derived from an EMBL/GenBank/DDBJ whole genome shotgun (WGS) entry which is preliminary data.</text>
</comment>
<dbReference type="InterPro" id="IPR011992">
    <property type="entry name" value="EF-hand-dom_pair"/>
</dbReference>
<comment type="subcellular location">
    <subcellularLocation>
        <location evidence="1">Cytoplasm</location>
    </subcellularLocation>
</comment>
<dbReference type="GO" id="GO:0005525">
    <property type="term" value="F:GTP binding"/>
    <property type="evidence" value="ECO:0007669"/>
    <property type="project" value="UniProtKB-KW"/>
</dbReference>
<dbReference type="PROSITE" id="PS50222">
    <property type="entry name" value="EF_HAND_2"/>
    <property type="match status" value="1"/>
</dbReference>
<gene>
    <name evidence="9" type="ORF">DGAL_LOCUS9610</name>
</gene>
<evidence type="ECO:0000256" key="3">
    <source>
        <dbReference type="ARBA" id="ARBA00022741"/>
    </source>
</evidence>
<dbReference type="OrthoDB" id="9989112at2759"/>
<keyword evidence="10" id="KW-1185">Reference proteome</keyword>
<evidence type="ECO:0000256" key="2">
    <source>
        <dbReference type="ARBA" id="ARBA00022490"/>
    </source>
</evidence>
<keyword evidence="2" id="KW-0963">Cytoplasm</keyword>
<name>A0A8J2WJ90_9CRUS</name>
<dbReference type="SUPFAM" id="SSF47473">
    <property type="entry name" value="EF-hand"/>
    <property type="match status" value="1"/>
</dbReference>
<dbReference type="GO" id="GO:0005509">
    <property type="term" value="F:calcium ion binding"/>
    <property type="evidence" value="ECO:0007669"/>
    <property type="project" value="InterPro"/>
</dbReference>
<proteinExistence type="predicted"/>
<keyword evidence="3" id="KW-0547">Nucleotide-binding</keyword>
<dbReference type="InterPro" id="IPR001806">
    <property type="entry name" value="Small_GTPase"/>
</dbReference>
<evidence type="ECO:0000256" key="7">
    <source>
        <dbReference type="SAM" id="Coils"/>
    </source>
</evidence>
<dbReference type="PANTHER" id="PTHR47977">
    <property type="entry name" value="RAS-RELATED PROTEIN RAB"/>
    <property type="match status" value="1"/>
</dbReference>
<dbReference type="PRINTS" id="PR00449">
    <property type="entry name" value="RASTRNSFRMNG"/>
</dbReference>
<dbReference type="GO" id="GO:0005737">
    <property type="term" value="C:cytoplasm"/>
    <property type="evidence" value="ECO:0007669"/>
    <property type="project" value="UniProtKB-SubCell"/>
</dbReference>
<dbReference type="PROSITE" id="PS51417">
    <property type="entry name" value="ARF"/>
    <property type="match status" value="1"/>
</dbReference>
<dbReference type="Gene3D" id="1.10.238.10">
    <property type="entry name" value="EF-hand"/>
    <property type="match status" value="1"/>
</dbReference>
<dbReference type="AlphaFoldDB" id="A0A8J2WJ90"/>
<keyword evidence="5 7" id="KW-0175">Coiled coil</keyword>
<dbReference type="SUPFAM" id="SSF52540">
    <property type="entry name" value="P-loop containing nucleoside triphosphate hydrolases"/>
    <property type="match status" value="1"/>
</dbReference>
<dbReference type="Proteomes" id="UP000789390">
    <property type="component" value="Unassembled WGS sequence"/>
</dbReference>
<evidence type="ECO:0000313" key="10">
    <source>
        <dbReference type="Proteomes" id="UP000789390"/>
    </source>
</evidence>
<keyword evidence="6" id="KW-0342">GTP-binding</keyword>
<organism evidence="9 10">
    <name type="scientific">Daphnia galeata</name>
    <dbReference type="NCBI Taxonomy" id="27404"/>
    <lineage>
        <taxon>Eukaryota</taxon>
        <taxon>Metazoa</taxon>
        <taxon>Ecdysozoa</taxon>
        <taxon>Arthropoda</taxon>
        <taxon>Crustacea</taxon>
        <taxon>Branchiopoda</taxon>
        <taxon>Diplostraca</taxon>
        <taxon>Cladocera</taxon>
        <taxon>Anomopoda</taxon>
        <taxon>Daphniidae</taxon>
        <taxon>Daphnia</taxon>
    </lineage>
</organism>
<dbReference type="InterPro" id="IPR050227">
    <property type="entry name" value="Rab"/>
</dbReference>
<evidence type="ECO:0000256" key="5">
    <source>
        <dbReference type="ARBA" id="ARBA00023054"/>
    </source>
</evidence>
<dbReference type="FunFam" id="3.40.50.300:FF:001348">
    <property type="entry name" value="Ras and EF-hand domain-containing protein"/>
    <property type="match status" value="1"/>
</dbReference>
<dbReference type="InterPro" id="IPR005225">
    <property type="entry name" value="Small_GTP-bd"/>
</dbReference>
<dbReference type="Pfam" id="PF00071">
    <property type="entry name" value="Ras"/>
    <property type="match status" value="1"/>
</dbReference>
<dbReference type="SMART" id="SM00175">
    <property type="entry name" value="RAB"/>
    <property type="match status" value="1"/>
</dbReference>
<evidence type="ECO:0000259" key="8">
    <source>
        <dbReference type="PROSITE" id="PS50222"/>
    </source>
</evidence>
<dbReference type="Gene3D" id="3.40.50.300">
    <property type="entry name" value="P-loop containing nucleotide triphosphate hydrolases"/>
    <property type="match status" value="1"/>
</dbReference>
<dbReference type="SMART" id="SM00054">
    <property type="entry name" value="EFh"/>
    <property type="match status" value="2"/>
</dbReference>
<protein>
    <recommendedName>
        <fullName evidence="8">EF-hand domain-containing protein</fullName>
    </recommendedName>
</protein>
<feature type="coiled-coil region" evidence="7">
    <location>
        <begin position="143"/>
        <end position="202"/>
    </location>
</feature>
<evidence type="ECO:0000256" key="6">
    <source>
        <dbReference type="ARBA" id="ARBA00023134"/>
    </source>
</evidence>
<evidence type="ECO:0000256" key="1">
    <source>
        <dbReference type="ARBA" id="ARBA00004496"/>
    </source>
</evidence>
<evidence type="ECO:0000256" key="4">
    <source>
        <dbReference type="ARBA" id="ARBA00022837"/>
    </source>
</evidence>